<dbReference type="RefSeq" id="WP_079495420.1">
    <property type="nucleotide sequence ID" value="NZ_FUZT01000017.1"/>
</dbReference>
<keyword evidence="3" id="KW-1185">Reference proteome</keyword>
<reference evidence="2 3" key="1">
    <citation type="submission" date="2017-02" db="EMBL/GenBank/DDBJ databases">
        <authorList>
            <person name="Peterson S.W."/>
        </authorList>
    </citation>
    <scope>NUCLEOTIDE SEQUENCE [LARGE SCALE GENOMIC DNA]</scope>
    <source>
        <strain evidence="2 3">M1</strain>
    </source>
</reference>
<dbReference type="STRING" id="36842.SAMN02194393_04868"/>
<gene>
    <name evidence="2" type="ORF">SAMN02194393_04868</name>
</gene>
<dbReference type="InterPro" id="IPR023883">
    <property type="entry name" value="CHP03980_redox-disulphide"/>
</dbReference>
<dbReference type="SUPFAM" id="SSF140683">
    <property type="entry name" value="SP0561-like"/>
    <property type="match status" value="1"/>
</dbReference>
<evidence type="ECO:0000259" key="1">
    <source>
        <dbReference type="Pfam" id="PF08984"/>
    </source>
</evidence>
<evidence type="ECO:0000313" key="3">
    <source>
        <dbReference type="Proteomes" id="UP000190285"/>
    </source>
</evidence>
<dbReference type="NCBIfam" id="TIGR03980">
    <property type="entry name" value="prismane_assoc"/>
    <property type="match status" value="1"/>
</dbReference>
<proteinExistence type="predicted"/>
<dbReference type="OrthoDB" id="15017at2"/>
<dbReference type="InterPro" id="IPR038062">
    <property type="entry name" value="ScdA-like_N_sf"/>
</dbReference>
<organism evidence="2 3">
    <name type="scientific">Maledivibacter halophilus</name>
    <dbReference type="NCBI Taxonomy" id="36842"/>
    <lineage>
        <taxon>Bacteria</taxon>
        <taxon>Bacillati</taxon>
        <taxon>Bacillota</taxon>
        <taxon>Clostridia</taxon>
        <taxon>Peptostreptococcales</taxon>
        <taxon>Caminicellaceae</taxon>
        <taxon>Maledivibacter</taxon>
    </lineage>
</organism>
<dbReference type="PANTHER" id="PTHR39341:SF1">
    <property type="entry name" value="DUF1858 DOMAIN-CONTAINING PROTEIN"/>
    <property type="match status" value="1"/>
</dbReference>
<feature type="domain" description="DUF1858" evidence="1">
    <location>
        <begin position="5"/>
        <end position="57"/>
    </location>
</feature>
<dbReference type="InterPro" id="IPR015077">
    <property type="entry name" value="DUF1858"/>
</dbReference>
<dbReference type="Proteomes" id="UP000190285">
    <property type="component" value="Unassembled WGS sequence"/>
</dbReference>
<dbReference type="AlphaFoldDB" id="A0A1T5MJD5"/>
<protein>
    <submittedName>
        <fullName evidence="2">Hybrid cluster protein-associated redox disulfide domain-containing protein</fullName>
    </submittedName>
</protein>
<dbReference type="Pfam" id="PF08984">
    <property type="entry name" value="DUF1858"/>
    <property type="match status" value="1"/>
</dbReference>
<dbReference type="EMBL" id="FUZT01000017">
    <property type="protein sequence ID" value="SKC88347.1"/>
    <property type="molecule type" value="Genomic_DNA"/>
</dbReference>
<name>A0A1T5MJD5_9FIRM</name>
<accession>A0A1T5MJD5</accession>
<dbReference type="Gene3D" id="1.10.3910.10">
    <property type="entry name" value="SP0561-like"/>
    <property type="match status" value="1"/>
</dbReference>
<evidence type="ECO:0000313" key="2">
    <source>
        <dbReference type="EMBL" id="SKC88347.1"/>
    </source>
</evidence>
<sequence>MSKVTKNTIIAEVLQMDRGTASVFKEHGLHCLGCAGAAMETIGEAAKVYEIDVDEIVNDLNEYLEKQEK</sequence>
<dbReference type="PANTHER" id="PTHR39341">
    <property type="entry name" value="BSL7085 PROTEIN"/>
    <property type="match status" value="1"/>
</dbReference>